<gene>
    <name evidence="6" type="ORF">IQ215_10435</name>
</gene>
<feature type="domain" description="Type II/III secretion system secretin-like" evidence="4">
    <location>
        <begin position="531"/>
        <end position="699"/>
    </location>
</feature>
<dbReference type="InterPro" id="IPR050810">
    <property type="entry name" value="Bact_Secretion_Sys_Channel"/>
</dbReference>
<dbReference type="PANTHER" id="PTHR30332:SF17">
    <property type="entry name" value="TYPE IV PILIATION SYSTEM PROTEIN DR_0774-RELATED"/>
    <property type="match status" value="1"/>
</dbReference>
<accession>A0ABR9V6I4</accession>
<comment type="caution">
    <text evidence="6">The sequence shown here is derived from an EMBL/GenBank/DDBJ whole genome shotgun (WGS) entry which is preliminary data.</text>
</comment>
<name>A0ABR9V6I4_9CHRO</name>
<dbReference type="PANTHER" id="PTHR30332">
    <property type="entry name" value="PROBABLE GENERAL SECRETION PATHWAY PROTEIN D"/>
    <property type="match status" value="1"/>
</dbReference>
<dbReference type="InterPro" id="IPR005644">
    <property type="entry name" value="NolW-like"/>
</dbReference>
<keyword evidence="7" id="KW-1185">Reference proteome</keyword>
<protein>
    <submittedName>
        <fullName evidence="6">Type II and III secretion system protein</fullName>
    </submittedName>
</protein>
<evidence type="ECO:0000256" key="1">
    <source>
        <dbReference type="ARBA" id="ARBA00022729"/>
    </source>
</evidence>
<comment type="similarity">
    <text evidence="2">Belongs to the bacterial secretin family.</text>
</comment>
<evidence type="ECO:0000256" key="3">
    <source>
        <dbReference type="RuleBase" id="RU004004"/>
    </source>
</evidence>
<dbReference type="Pfam" id="PF00263">
    <property type="entry name" value="Secretin"/>
    <property type="match status" value="1"/>
</dbReference>
<organism evidence="6 7">
    <name type="scientific">Cyanobacterium stanieri LEGE 03274</name>
    <dbReference type="NCBI Taxonomy" id="1828756"/>
    <lineage>
        <taxon>Bacteria</taxon>
        <taxon>Bacillati</taxon>
        <taxon>Cyanobacteriota</taxon>
        <taxon>Cyanophyceae</taxon>
        <taxon>Oscillatoriophycideae</taxon>
        <taxon>Chroococcales</taxon>
        <taxon>Geminocystaceae</taxon>
        <taxon>Cyanobacterium</taxon>
    </lineage>
</organism>
<dbReference type="InterPro" id="IPR004846">
    <property type="entry name" value="T2SS/T3SS_dom"/>
</dbReference>
<dbReference type="Proteomes" id="UP000654604">
    <property type="component" value="Unassembled WGS sequence"/>
</dbReference>
<sequence>MSLFSSRQLKFVSSTVAILLGYQSWAIASPHRNNTQGNDLVPLLLAQNNEVLFPNPDVRIDGQPVRPRNIEAVPPFQQRAVAPPIGDISVSNTNLGSQNINLGTDAVVPRLVLRDAPLDEVLKILARAAGLSIMFDYTTLGEQEEQEQRPEDYVPPLKRPITIDLEGERVQDIFNNLLRLHRLEASRDGSTIFVGRNLSFSVNNSISRTLRLNQSNAGTVAAQLALAGATVQEVIEIFFDERNEDGVLIARRFAGREIRPLTADNEQNFRTPLPLRRLNVTADERTNSITLTGTPEQIRVATNLIVQADTRLRQVAVNLRIVDVQLDQGSSFGTSFSFGIDNTGIVQNGGTGVINFGTRDQNVGSEDFRVGPDGNLIPAFDESIIITEGFTRDLAQELTQSLENELESTNNDDLNRTFQDTINRTLGQFGNNTAFSRDQAEDLQRALVNNLARTITESNLSNDTTNITDNISRNVVRTLQGLPIGTPRTGRISPFETDFNPAQPGVAARSIPGRNFNLPQAFLAQIRSSISSGNAKILTDPTLVVQERQTGSVSLVENVVTSVLTEIDPESGVRTVTPVIEPAGLNLTVEVEGIDDNGFINLIVNPEISAPGSPQVFDSGGGASNVITPLLRRSISSGLIRIRDGQTLILSGIIQDAERVQVSKIPILGDLPLIGSLFRSTFTDKTRSEVIVMLTPQILNDSEGYSGMGYQYTPSAETGQILRNRGVNIPGTPF</sequence>
<evidence type="ECO:0000259" key="4">
    <source>
        <dbReference type="Pfam" id="PF00263"/>
    </source>
</evidence>
<evidence type="ECO:0000313" key="6">
    <source>
        <dbReference type="EMBL" id="MBE9223111.1"/>
    </source>
</evidence>
<feature type="domain" description="NolW-like" evidence="5">
    <location>
        <begin position="207"/>
        <end position="314"/>
    </location>
</feature>
<dbReference type="InterPro" id="IPR038591">
    <property type="entry name" value="NolW-like_sf"/>
</dbReference>
<evidence type="ECO:0000259" key="5">
    <source>
        <dbReference type="Pfam" id="PF03958"/>
    </source>
</evidence>
<dbReference type="EMBL" id="JADEWC010000023">
    <property type="protein sequence ID" value="MBE9223111.1"/>
    <property type="molecule type" value="Genomic_DNA"/>
</dbReference>
<evidence type="ECO:0000313" key="7">
    <source>
        <dbReference type="Proteomes" id="UP000654604"/>
    </source>
</evidence>
<keyword evidence="1" id="KW-0732">Signal</keyword>
<evidence type="ECO:0000256" key="2">
    <source>
        <dbReference type="RuleBase" id="RU004003"/>
    </source>
</evidence>
<reference evidence="6 7" key="1">
    <citation type="submission" date="2020-10" db="EMBL/GenBank/DDBJ databases">
        <authorList>
            <person name="Castelo-Branco R."/>
            <person name="Eusebio N."/>
            <person name="Adriana R."/>
            <person name="Vieira A."/>
            <person name="Brugerolle De Fraissinette N."/>
            <person name="Rezende De Castro R."/>
            <person name="Schneider M.P."/>
            <person name="Vasconcelos V."/>
            <person name="Leao P.N."/>
        </authorList>
    </citation>
    <scope>NUCLEOTIDE SEQUENCE [LARGE SCALE GENOMIC DNA]</scope>
    <source>
        <strain evidence="6 7">LEGE 03274</strain>
    </source>
</reference>
<proteinExistence type="inferred from homology"/>
<dbReference type="Pfam" id="PF03958">
    <property type="entry name" value="Secretin_N"/>
    <property type="match status" value="1"/>
</dbReference>
<dbReference type="RefSeq" id="WP_193801251.1">
    <property type="nucleotide sequence ID" value="NZ_JADEWC010000023.1"/>
</dbReference>
<keyword evidence="3" id="KW-0813">Transport</keyword>
<dbReference type="Gene3D" id="3.30.1370.120">
    <property type="match status" value="1"/>
</dbReference>
<comment type="subcellular location">
    <subcellularLocation>
        <location evidence="3">Cell outer membrane</location>
    </subcellularLocation>
</comment>